<name>A0A235EV73_9RHOO</name>
<evidence type="ECO:0000313" key="2">
    <source>
        <dbReference type="Proteomes" id="UP000215181"/>
    </source>
</evidence>
<dbReference type="EMBL" id="NOIH01000025">
    <property type="protein sequence ID" value="OYD52919.1"/>
    <property type="molecule type" value="Genomic_DNA"/>
</dbReference>
<sequence>MRQTCFNTALTALPRLYEFLMALSSKLVAAWADRALRARMSSAPAPHSPFSKGIFPDVEMLEPE</sequence>
<keyword evidence="2" id="KW-1185">Reference proteome</keyword>
<organism evidence="1 2">
    <name type="scientific">Thauera propionica</name>
    <dbReference type="NCBI Taxonomy" id="2019431"/>
    <lineage>
        <taxon>Bacteria</taxon>
        <taxon>Pseudomonadati</taxon>
        <taxon>Pseudomonadota</taxon>
        <taxon>Betaproteobacteria</taxon>
        <taxon>Rhodocyclales</taxon>
        <taxon>Zoogloeaceae</taxon>
        <taxon>Thauera</taxon>
    </lineage>
</organism>
<dbReference type="Proteomes" id="UP000215181">
    <property type="component" value="Unassembled WGS sequence"/>
</dbReference>
<evidence type="ECO:0000313" key="1">
    <source>
        <dbReference type="EMBL" id="OYD52919.1"/>
    </source>
</evidence>
<proteinExistence type="predicted"/>
<accession>A0A235EV73</accession>
<comment type="caution">
    <text evidence="1">The sequence shown here is derived from an EMBL/GenBank/DDBJ whole genome shotgun (WGS) entry which is preliminary data.</text>
</comment>
<reference evidence="1 2" key="1">
    <citation type="submission" date="2017-07" db="EMBL/GenBank/DDBJ databases">
        <title>Thauera sp. KNDSS-Mac4 genome sequence and assembly.</title>
        <authorList>
            <person name="Mayilraj S."/>
        </authorList>
    </citation>
    <scope>NUCLEOTIDE SEQUENCE [LARGE SCALE GENOMIC DNA]</scope>
    <source>
        <strain evidence="1 2">KNDSS-Mac4</strain>
    </source>
</reference>
<protein>
    <submittedName>
        <fullName evidence="1">Uncharacterized protein</fullName>
    </submittedName>
</protein>
<dbReference type="AlphaFoldDB" id="A0A235EV73"/>
<gene>
    <name evidence="1" type="ORF">CGK74_15505</name>
</gene>